<dbReference type="SMART" id="SM00506">
    <property type="entry name" value="A1pp"/>
    <property type="match status" value="1"/>
</dbReference>
<evidence type="ECO:0008006" key="12">
    <source>
        <dbReference type="Google" id="ProtNLM"/>
    </source>
</evidence>
<gene>
    <name evidence="10" type="ORF">TeGR_g10940</name>
</gene>
<keyword evidence="11" id="KW-1185">Reference proteome</keyword>
<keyword evidence="4 7" id="KW-0862">Zinc</keyword>
<evidence type="ECO:0000256" key="4">
    <source>
        <dbReference type="ARBA" id="ARBA00022833"/>
    </source>
</evidence>
<comment type="cofactor">
    <cofactor evidence="1">
        <name>Zn(2+)</name>
        <dbReference type="ChEBI" id="CHEBI:29105"/>
    </cofactor>
</comment>
<dbReference type="InterPro" id="IPR026590">
    <property type="entry name" value="Ssirtuin_cat_dom"/>
</dbReference>
<keyword evidence="5" id="KW-0520">NAD</keyword>
<keyword evidence="2 7" id="KW-0479">Metal-binding</keyword>
<dbReference type="Gene3D" id="3.40.220.10">
    <property type="entry name" value="Leucine Aminopeptidase, subunit E, domain 1"/>
    <property type="match status" value="1"/>
</dbReference>
<name>A0ABQ6MYK3_9STRA</name>
<dbReference type="Proteomes" id="UP001165060">
    <property type="component" value="Unassembled WGS sequence"/>
</dbReference>
<evidence type="ECO:0000256" key="3">
    <source>
        <dbReference type="ARBA" id="ARBA00022801"/>
    </source>
</evidence>
<dbReference type="PANTHER" id="PTHR11106">
    <property type="entry name" value="GANGLIOSIDE INDUCED DIFFERENTIATION ASSOCIATED PROTEIN 2-RELATED"/>
    <property type="match status" value="1"/>
</dbReference>
<evidence type="ECO:0000256" key="1">
    <source>
        <dbReference type="ARBA" id="ARBA00001947"/>
    </source>
</evidence>
<evidence type="ECO:0000259" key="9">
    <source>
        <dbReference type="PROSITE" id="PS51154"/>
    </source>
</evidence>
<feature type="domain" description="Deacetylase sirtuin-type" evidence="8">
    <location>
        <begin position="263"/>
        <end position="593"/>
    </location>
</feature>
<dbReference type="SUPFAM" id="SSF52949">
    <property type="entry name" value="Macro domain-like"/>
    <property type="match status" value="1"/>
</dbReference>
<feature type="binding site" evidence="7">
    <location>
        <position position="447"/>
    </location>
    <ligand>
        <name>Zn(2+)</name>
        <dbReference type="ChEBI" id="CHEBI:29105"/>
    </ligand>
</feature>
<protein>
    <recommendedName>
        <fullName evidence="12">Protein-ADP-ribose hydrolase</fullName>
    </recommendedName>
</protein>
<accession>A0ABQ6MYK3</accession>
<evidence type="ECO:0000256" key="7">
    <source>
        <dbReference type="PROSITE-ProRule" id="PRU00236"/>
    </source>
</evidence>
<dbReference type="SUPFAM" id="SSF52467">
    <property type="entry name" value="DHS-like NAD/FAD-binding domain"/>
    <property type="match status" value="1"/>
</dbReference>
<evidence type="ECO:0000256" key="2">
    <source>
        <dbReference type="ARBA" id="ARBA00022723"/>
    </source>
</evidence>
<keyword evidence="6" id="KW-0326">Glycosidase</keyword>
<feature type="binding site" evidence="7">
    <location>
        <position position="407"/>
    </location>
    <ligand>
        <name>Zn(2+)</name>
        <dbReference type="ChEBI" id="CHEBI:29105"/>
    </ligand>
</feature>
<organism evidence="10 11">
    <name type="scientific">Tetraparma gracilis</name>
    <dbReference type="NCBI Taxonomy" id="2962635"/>
    <lineage>
        <taxon>Eukaryota</taxon>
        <taxon>Sar</taxon>
        <taxon>Stramenopiles</taxon>
        <taxon>Ochrophyta</taxon>
        <taxon>Bolidophyceae</taxon>
        <taxon>Parmales</taxon>
        <taxon>Triparmaceae</taxon>
        <taxon>Tetraparma</taxon>
    </lineage>
</organism>
<evidence type="ECO:0000256" key="6">
    <source>
        <dbReference type="ARBA" id="ARBA00023295"/>
    </source>
</evidence>
<dbReference type="Gene3D" id="3.40.50.1220">
    <property type="entry name" value="TPP-binding domain"/>
    <property type="match status" value="1"/>
</dbReference>
<comment type="caution">
    <text evidence="7">Lacks conserved residue(s) required for the propagation of feature annotation.</text>
</comment>
<dbReference type="EMBL" id="BRYB01000725">
    <property type="protein sequence ID" value="GMI36306.1"/>
    <property type="molecule type" value="Genomic_DNA"/>
</dbReference>
<dbReference type="PROSITE" id="PS51154">
    <property type="entry name" value="MACRO"/>
    <property type="match status" value="1"/>
</dbReference>
<dbReference type="InterPro" id="IPR043472">
    <property type="entry name" value="Macro_dom-like"/>
</dbReference>
<evidence type="ECO:0000313" key="11">
    <source>
        <dbReference type="Proteomes" id="UP001165060"/>
    </source>
</evidence>
<proteinExistence type="predicted"/>
<dbReference type="InterPro" id="IPR002589">
    <property type="entry name" value="Macro_dom"/>
</dbReference>
<feature type="binding site" evidence="7">
    <location>
        <position position="411"/>
    </location>
    <ligand>
        <name>Zn(2+)</name>
        <dbReference type="ChEBI" id="CHEBI:29105"/>
    </ligand>
</feature>
<keyword evidence="3" id="KW-0378">Hydrolase</keyword>
<dbReference type="PANTHER" id="PTHR11106:SF121">
    <property type="entry name" value="ADP-RIBOSE 1''-PHOSPHATE PHOSPHATASE"/>
    <property type="match status" value="1"/>
</dbReference>
<dbReference type="Pfam" id="PF01661">
    <property type="entry name" value="Macro"/>
    <property type="match status" value="1"/>
</dbReference>
<feature type="domain" description="Macro" evidence="9">
    <location>
        <begin position="75"/>
        <end position="269"/>
    </location>
</feature>
<evidence type="ECO:0000256" key="5">
    <source>
        <dbReference type="ARBA" id="ARBA00023027"/>
    </source>
</evidence>
<dbReference type="PROSITE" id="PS50305">
    <property type="entry name" value="SIRTUIN"/>
    <property type="match status" value="1"/>
</dbReference>
<comment type="caution">
    <text evidence="10">The sequence shown here is derived from an EMBL/GenBank/DDBJ whole genome shotgun (WGS) entry which is preliminary data.</text>
</comment>
<feature type="binding site" evidence="7">
    <location>
        <position position="444"/>
    </location>
    <ligand>
        <name>Zn(2+)</name>
        <dbReference type="ChEBI" id="CHEBI:29105"/>
    </ligand>
</feature>
<dbReference type="InterPro" id="IPR029035">
    <property type="entry name" value="DHS-like_NAD/FAD-binding_dom"/>
</dbReference>
<evidence type="ECO:0000313" key="10">
    <source>
        <dbReference type="EMBL" id="GMI36306.1"/>
    </source>
</evidence>
<evidence type="ECO:0000259" key="8">
    <source>
        <dbReference type="PROSITE" id="PS50305"/>
    </source>
</evidence>
<reference evidence="10 11" key="1">
    <citation type="journal article" date="2023" name="Commun. Biol.">
        <title>Genome analysis of Parmales, the sister group of diatoms, reveals the evolutionary specialization of diatoms from phago-mixotrophs to photoautotrophs.</title>
        <authorList>
            <person name="Ban H."/>
            <person name="Sato S."/>
            <person name="Yoshikawa S."/>
            <person name="Yamada K."/>
            <person name="Nakamura Y."/>
            <person name="Ichinomiya M."/>
            <person name="Sato N."/>
            <person name="Blanc-Mathieu R."/>
            <person name="Endo H."/>
            <person name="Kuwata A."/>
            <person name="Ogata H."/>
        </authorList>
    </citation>
    <scope>NUCLEOTIDE SEQUENCE [LARGE SCALE GENOMIC DNA]</scope>
</reference>
<sequence>MTAATLTSSEYITHLTTALQLVAAGRRSSAPAAPPRCLLGDLLIQSHPDQLTGPLSHHVDKIMEIENRGRIVVDARNAPGAEMLGPSMYLWRGDITQLKVGAVVNAANSAGLGCFQPDHKCIDNIIHRAAGPHLRLSCADAMLARGSPLDAGTAPIITPGFHLPADHVIHVTGPQIPAGCLPTAEDTAALRSAYSGVLDLAKSNGVRSVAFCCVSTGLFNYPSELAADVAVETTRLWLAQNDGSIDLILFDVFTAADLAAYRRHLPPPQIRTAARWIAAADSVLFVAGAGMSAYPAPSLRNVYVDPASFQEQYPDMVELGFNTAYECMGLMAARNVPATVKWGFWCRHYSNLRYLWEPNAGYSELLKMAANKDHFVLTSNVDGCFERAGFAPDKIYTPQGDCAYYQCLGPCRPDAAWRSEEVLKRLRDKWAERGCLEEEDVPVCKHCGGDVFVNLRAGRQFIHKPYEAANSRFVLWVETQLREKKKIVVVEVGAGFNTPTVTRFPAESIARAAGGNGAFVRVNPGAGREGGVGGLRRGVGLRGGWEMLSEISAGGGAGGWEEAGGGGGGEDFTERYENHFGHFDWRRFVLDLS</sequence>